<keyword evidence="10" id="KW-0067">ATP-binding</keyword>
<dbReference type="Pfam" id="PF03129">
    <property type="entry name" value="HGTP_anticodon"/>
    <property type="match status" value="1"/>
</dbReference>
<dbReference type="InterPro" id="IPR002314">
    <property type="entry name" value="aa-tRNA-synt_IIb"/>
</dbReference>
<dbReference type="RefSeq" id="XP_002550936.1">
    <property type="nucleotide sequence ID" value="XM_002550890.1"/>
</dbReference>
<dbReference type="FunFam" id="3.30.980.10:FF:000005">
    <property type="entry name" value="Threonyl-tRNA synthetase, mitochondrial"/>
    <property type="match status" value="1"/>
</dbReference>
<evidence type="ECO:0000313" key="20">
    <source>
        <dbReference type="EMBL" id="EER30782.1"/>
    </source>
</evidence>
<dbReference type="FunFam" id="3.30.930.10:FF:000039">
    <property type="entry name" value="Threonyl-tRNA synthetase, mitochondrial"/>
    <property type="match status" value="1"/>
</dbReference>
<dbReference type="InterPro" id="IPR002320">
    <property type="entry name" value="Thr-tRNA-ligase_IIa"/>
</dbReference>
<evidence type="ECO:0000256" key="11">
    <source>
        <dbReference type="ARBA" id="ARBA00022917"/>
    </source>
</evidence>
<evidence type="ECO:0000256" key="3">
    <source>
        <dbReference type="ARBA" id="ARBA00008226"/>
    </source>
</evidence>
<evidence type="ECO:0000256" key="7">
    <source>
        <dbReference type="ARBA" id="ARBA00022553"/>
    </source>
</evidence>
<keyword evidence="9" id="KW-0547">Nucleotide-binding</keyword>
<keyword evidence="11" id="KW-0648">Protein biosynthesis</keyword>
<feature type="region of interest" description="Disordered" evidence="17">
    <location>
        <begin position="1"/>
        <end position="33"/>
    </location>
</feature>
<dbReference type="Gene3D" id="3.30.980.10">
    <property type="entry name" value="Threonyl-trna Synthetase, Chain A, domain 2"/>
    <property type="match status" value="1"/>
</dbReference>
<keyword evidence="14 20" id="KW-0030">Aminoacyl-tRNA synthetase</keyword>
<feature type="domain" description="Aminoacyl-transfer RNA synthetases class-II family profile" evidence="18">
    <location>
        <begin position="760"/>
        <end position="946"/>
    </location>
</feature>
<keyword evidence="7" id="KW-0597">Phosphoprotein</keyword>
<dbReference type="InterPro" id="IPR012676">
    <property type="entry name" value="TGS-like"/>
</dbReference>
<dbReference type="STRING" id="294747.C5MHL7"/>
<dbReference type="Pfam" id="PF07973">
    <property type="entry name" value="tRNA_SAD"/>
    <property type="match status" value="1"/>
</dbReference>
<dbReference type="VEuPathDB" id="FungiDB:CTRG_05234"/>
<feature type="domain" description="Aminoacyl-transfer RNA synthetases class-II family profile" evidence="18">
    <location>
        <begin position="334"/>
        <end position="397"/>
    </location>
</feature>
<accession>C5MHL7</accession>
<dbReference type="InterPro" id="IPR045864">
    <property type="entry name" value="aa-tRNA-synth_II/BPL/LPL"/>
</dbReference>
<comment type="similarity">
    <text evidence="3">Belongs to the class-II aminoacyl-tRNA synthetase family.</text>
</comment>
<comment type="subunit">
    <text evidence="4">Homodimer.</text>
</comment>
<dbReference type="GO" id="GO:0005759">
    <property type="term" value="C:mitochondrial matrix"/>
    <property type="evidence" value="ECO:0007669"/>
    <property type="project" value="UniProtKB-SubCell"/>
</dbReference>
<organism evidence="20 21">
    <name type="scientific">Candida tropicalis (strain ATCC MYA-3404 / T1)</name>
    <name type="common">Yeast</name>
    <dbReference type="NCBI Taxonomy" id="294747"/>
    <lineage>
        <taxon>Eukaryota</taxon>
        <taxon>Fungi</taxon>
        <taxon>Dikarya</taxon>
        <taxon>Ascomycota</taxon>
        <taxon>Saccharomycotina</taxon>
        <taxon>Pichiomycetes</taxon>
        <taxon>Debaryomycetaceae</taxon>
        <taxon>Candida/Lodderomyces clade</taxon>
        <taxon>Candida</taxon>
    </lineage>
</organism>
<dbReference type="Gene3D" id="3.40.50.800">
    <property type="entry name" value="Anticodon-binding domain"/>
    <property type="match status" value="1"/>
</dbReference>
<dbReference type="PROSITE" id="PS51880">
    <property type="entry name" value="TGS"/>
    <property type="match status" value="1"/>
</dbReference>
<evidence type="ECO:0000256" key="2">
    <source>
        <dbReference type="ARBA" id="ARBA00004496"/>
    </source>
</evidence>
<dbReference type="SUPFAM" id="SSF52954">
    <property type="entry name" value="Class II aaRS ABD-related"/>
    <property type="match status" value="1"/>
</dbReference>
<evidence type="ECO:0000256" key="8">
    <source>
        <dbReference type="ARBA" id="ARBA00022598"/>
    </source>
</evidence>
<dbReference type="GO" id="GO:0006435">
    <property type="term" value="P:threonyl-tRNA aminoacylation"/>
    <property type="evidence" value="ECO:0007669"/>
    <property type="project" value="EnsemblFungi"/>
</dbReference>
<dbReference type="InterPro" id="IPR004095">
    <property type="entry name" value="TGS"/>
</dbReference>
<dbReference type="Proteomes" id="UP000002037">
    <property type="component" value="Unassembled WGS sequence"/>
</dbReference>
<dbReference type="HOGENOM" id="CLU_008554_0_0_1"/>
<keyword evidence="13" id="KW-0496">Mitochondrion</keyword>
<dbReference type="InterPro" id="IPR036621">
    <property type="entry name" value="Anticodon-bd_dom_sf"/>
</dbReference>
<dbReference type="InterPro" id="IPR018163">
    <property type="entry name" value="Thr/Ala-tRNA-synth_IIc_edit"/>
</dbReference>
<dbReference type="GO" id="GO:0004829">
    <property type="term" value="F:threonine-tRNA ligase activity"/>
    <property type="evidence" value="ECO:0007669"/>
    <property type="project" value="UniProtKB-EC"/>
</dbReference>
<dbReference type="InterPro" id="IPR012947">
    <property type="entry name" value="tRNA_SAD"/>
</dbReference>
<evidence type="ECO:0000256" key="12">
    <source>
        <dbReference type="ARBA" id="ARBA00022946"/>
    </source>
</evidence>
<dbReference type="SUPFAM" id="SSF81271">
    <property type="entry name" value="TGS-like"/>
    <property type="match status" value="1"/>
</dbReference>
<dbReference type="OrthoDB" id="5423599at2759"/>
<evidence type="ECO:0000313" key="21">
    <source>
        <dbReference type="Proteomes" id="UP000002037"/>
    </source>
</evidence>
<dbReference type="SUPFAM" id="SSF55681">
    <property type="entry name" value="Class II aaRS and biotin synthetases"/>
    <property type="match status" value="2"/>
</dbReference>
<dbReference type="PANTHER" id="PTHR11451">
    <property type="entry name" value="THREONINE-TRNA LIGASE"/>
    <property type="match status" value="1"/>
</dbReference>
<dbReference type="EMBL" id="GG692402">
    <property type="protein sequence ID" value="EER30782.1"/>
    <property type="molecule type" value="Genomic_DNA"/>
</dbReference>
<dbReference type="GO" id="GO:0005524">
    <property type="term" value="F:ATP binding"/>
    <property type="evidence" value="ECO:0007669"/>
    <property type="project" value="UniProtKB-KW"/>
</dbReference>
<evidence type="ECO:0000256" key="17">
    <source>
        <dbReference type="SAM" id="MobiDB-lite"/>
    </source>
</evidence>
<evidence type="ECO:0000256" key="9">
    <source>
        <dbReference type="ARBA" id="ARBA00022741"/>
    </source>
</evidence>
<dbReference type="AlphaFoldDB" id="C5MHL7"/>
<dbReference type="CDD" id="cd00771">
    <property type="entry name" value="ThrRS_core"/>
    <property type="match status" value="1"/>
</dbReference>
<dbReference type="Gene3D" id="3.10.20.30">
    <property type="match status" value="1"/>
</dbReference>
<dbReference type="Pfam" id="PF02824">
    <property type="entry name" value="TGS"/>
    <property type="match status" value="1"/>
</dbReference>
<dbReference type="Gene3D" id="3.30.930.10">
    <property type="entry name" value="Bira Bifunctional Protein, Domain 2"/>
    <property type="match status" value="2"/>
</dbReference>
<comment type="catalytic activity">
    <reaction evidence="16">
        <text>tRNA(Thr) + L-threonine + ATP = L-threonyl-tRNA(Thr) + AMP + diphosphate + H(+)</text>
        <dbReference type="Rhea" id="RHEA:24624"/>
        <dbReference type="Rhea" id="RHEA-COMP:9670"/>
        <dbReference type="Rhea" id="RHEA-COMP:9704"/>
        <dbReference type="ChEBI" id="CHEBI:15378"/>
        <dbReference type="ChEBI" id="CHEBI:30616"/>
        <dbReference type="ChEBI" id="CHEBI:33019"/>
        <dbReference type="ChEBI" id="CHEBI:57926"/>
        <dbReference type="ChEBI" id="CHEBI:78442"/>
        <dbReference type="ChEBI" id="CHEBI:78534"/>
        <dbReference type="ChEBI" id="CHEBI:456215"/>
        <dbReference type="EC" id="6.1.1.3"/>
    </reaction>
</comment>
<name>C5MHL7_CANTT</name>
<dbReference type="FunFam" id="3.10.20.30:FF:000006">
    <property type="entry name" value="Threonine--tRNA ligase, cytoplasmic"/>
    <property type="match status" value="1"/>
</dbReference>
<protein>
    <recommendedName>
        <fullName evidence="5">threonine--tRNA ligase</fullName>
        <ecNumber evidence="5">6.1.1.3</ecNumber>
    </recommendedName>
    <alternativeName>
        <fullName evidence="15">Threonyl-tRNA synthetase</fullName>
    </alternativeName>
</protein>
<dbReference type="Pfam" id="PF00587">
    <property type="entry name" value="tRNA-synt_2b"/>
    <property type="match status" value="1"/>
</dbReference>
<gene>
    <name evidence="20" type="ORF">CTRG_05234</name>
</gene>
<keyword evidence="8" id="KW-0436">Ligase</keyword>
<dbReference type="eggNOG" id="KOG1637">
    <property type="taxonomic scope" value="Eukaryota"/>
</dbReference>
<dbReference type="InterPro" id="IPR033728">
    <property type="entry name" value="ThrRS_core"/>
</dbReference>
<dbReference type="SMART" id="SM00863">
    <property type="entry name" value="tRNA_SAD"/>
    <property type="match status" value="1"/>
</dbReference>
<comment type="subcellular location">
    <subcellularLocation>
        <location evidence="2">Cytoplasm</location>
    </subcellularLocation>
    <subcellularLocation>
        <location evidence="1">Mitochondrion matrix</location>
    </subcellularLocation>
</comment>
<dbReference type="NCBIfam" id="TIGR00418">
    <property type="entry name" value="thrS"/>
    <property type="match status" value="1"/>
</dbReference>
<evidence type="ECO:0000256" key="5">
    <source>
        <dbReference type="ARBA" id="ARBA00013163"/>
    </source>
</evidence>
<evidence type="ECO:0000256" key="6">
    <source>
        <dbReference type="ARBA" id="ARBA00022490"/>
    </source>
</evidence>
<evidence type="ECO:0000256" key="14">
    <source>
        <dbReference type="ARBA" id="ARBA00023146"/>
    </source>
</evidence>
<feature type="domain" description="TGS" evidence="19">
    <location>
        <begin position="63"/>
        <end position="127"/>
    </location>
</feature>
<dbReference type="PRINTS" id="PR01047">
    <property type="entry name" value="TRNASYNTHTHR"/>
</dbReference>
<dbReference type="EC" id="6.1.1.3" evidence="5"/>
<dbReference type="GO" id="GO:1990825">
    <property type="term" value="F:sequence-specific mRNA binding"/>
    <property type="evidence" value="ECO:0007669"/>
    <property type="project" value="EnsemblFungi"/>
</dbReference>
<keyword evidence="12" id="KW-0809">Transit peptide</keyword>
<reference evidence="20 21" key="1">
    <citation type="journal article" date="2009" name="Nature">
        <title>Evolution of pathogenicity and sexual reproduction in eight Candida genomes.</title>
        <authorList>
            <person name="Butler G."/>
            <person name="Rasmussen M.D."/>
            <person name="Lin M.F."/>
            <person name="Santos M.A."/>
            <person name="Sakthikumar S."/>
            <person name="Munro C.A."/>
            <person name="Rheinbay E."/>
            <person name="Grabherr M."/>
            <person name="Forche A."/>
            <person name="Reedy J.L."/>
            <person name="Agrafioti I."/>
            <person name="Arnaud M.B."/>
            <person name="Bates S."/>
            <person name="Brown A.J."/>
            <person name="Brunke S."/>
            <person name="Costanzo M.C."/>
            <person name="Fitzpatrick D.A."/>
            <person name="de Groot P.W."/>
            <person name="Harris D."/>
            <person name="Hoyer L.L."/>
            <person name="Hube B."/>
            <person name="Klis F.M."/>
            <person name="Kodira C."/>
            <person name="Lennard N."/>
            <person name="Logue M.E."/>
            <person name="Martin R."/>
            <person name="Neiman A.M."/>
            <person name="Nikolaou E."/>
            <person name="Quail M.A."/>
            <person name="Quinn J."/>
            <person name="Santos M.C."/>
            <person name="Schmitzberger F.F."/>
            <person name="Sherlock G."/>
            <person name="Shah P."/>
            <person name="Silverstein K.A."/>
            <person name="Skrzypek M.S."/>
            <person name="Soll D."/>
            <person name="Staggs R."/>
            <person name="Stansfield I."/>
            <person name="Stumpf M.P."/>
            <person name="Sudbery P.E."/>
            <person name="Srikantha T."/>
            <person name="Zeng Q."/>
            <person name="Berman J."/>
            <person name="Berriman M."/>
            <person name="Heitman J."/>
            <person name="Gow N.A."/>
            <person name="Lorenz M.C."/>
            <person name="Birren B.W."/>
            <person name="Kellis M."/>
            <person name="Cuomo C.A."/>
        </authorList>
    </citation>
    <scope>NUCLEOTIDE SEQUENCE [LARGE SCALE GENOMIC DNA]</scope>
    <source>
        <strain evidence="21">ATCC MYA-3404 / T1</strain>
    </source>
</reference>
<dbReference type="InterPro" id="IPR006195">
    <property type="entry name" value="aa-tRNA-synth_II"/>
</dbReference>
<keyword evidence="21" id="KW-1185">Reference proteome</keyword>
<evidence type="ECO:0000256" key="4">
    <source>
        <dbReference type="ARBA" id="ARBA00011738"/>
    </source>
</evidence>
<evidence type="ECO:0000256" key="15">
    <source>
        <dbReference type="ARBA" id="ARBA00031900"/>
    </source>
</evidence>
<evidence type="ECO:0000259" key="18">
    <source>
        <dbReference type="PROSITE" id="PS50862"/>
    </source>
</evidence>
<dbReference type="InterPro" id="IPR012675">
    <property type="entry name" value="Beta-grasp_dom_sf"/>
</dbReference>
<evidence type="ECO:0000256" key="16">
    <source>
        <dbReference type="ARBA" id="ARBA00049515"/>
    </source>
</evidence>
<dbReference type="InterPro" id="IPR047246">
    <property type="entry name" value="ThrRS_anticodon"/>
</dbReference>
<dbReference type="CDD" id="cd00860">
    <property type="entry name" value="ThrRS_anticodon"/>
    <property type="match status" value="1"/>
</dbReference>
<dbReference type="GeneID" id="8299553"/>
<proteinExistence type="inferred from homology"/>
<dbReference type="PANTHER" id="PTHR11451:SF46">
    <property type="entry name" value="THREONINE--TRNA LIGASE"/>
    <property type="match status" value="1"/>
</dbReference>
<evidence type="ECO:0000256" key="10">
    <source>
        <dbReference type="ARBA" id="ARBA00022840"/>
    </source>
</evidence>
<evidence type="ECO:0000256" key="1">
    <source>
        <dbReference type="ARBA" id="ARBA00004305"/>
    </source>
</evidence>
<evidence type="ECO:0000256" key="13">
    <source>
        <dbReference type="ARBA" id="ARBA00023128"/>
    </source>
</evidence>
<dbReference type="InterPro" id="IPR004154">
    <property type="entry name" value="Anticodon-bd"/>
</dbReference>
<feature type="compositionally biased region" description="Basic and acidic residues" evidence="17">
    <location>
        <begin position="1"/>
        <end position="18"/>
    </location>
</feature>
<dbReference type="KEGG" id="ctp:CTRG_05234"/>
<evidence type="ECO:0000259" key="19">
    <source>
        <dbReference type="PROSITE" id="PS51880"/>
    </source>
</evidence>
<dbReference type="SUPFAM" id="SSF55186">
    <property type="entry name" value="ThrRS/AlaRS common domain"/>
    <property type="match status" value="1"/>
</dbReference>
<sequence length="1059" mass="120708">MSEVADKVKDMSLKEGKKDGKKKAEKKPSNALYLDPQPEFIDQRIAMFEHFKQKYDEEISKKEKVPIKVTLKDGSIKEGTAYETSPMDIASSIGKSFAERQVIAKVDGKLWDMPRPLEGDAKLEFLDFEHPEGKAVFWHSSAHILGEACECHYGCHLTHGPPTDDGFFYDMSINNGETAVTQADFPSLEQVATKAIKEKQKFERLELTKEQLLEMFKYNKYKIKFISDKIPDGTSTTVYRCGPLIDLCVGPHIPQSGRIKAFKVLKNSASYFLGDSNNDSLQRVYGISFPDKKLMTEHLKFLAEAAERDHRKIGKEQELFFFSEMSPGSAMWLPHGTRIYNTLVETLREEYRKRGYDEVITPNMYSTKLWETSGHWQNYKENMFSFEVEKETFGLKPMNCLSEDMRVQTNKGFLGLDEVKDQWRDLKFANYNPETKQIQYLPASNFILKDAANHKMVEFSDYDINSDAHGSFSLFVTDNHDMYVQTGRVDKEAGDINRIVYEENSEFSKVEASQLVGSGKGIRFTTTAPNGIDIASVASYKQVVSENQQQTFLELYGYWVGNADKVGETGVTFTAANEANSAWLSKAISELEGKVDGTTITDSKLSALFNGSEQSFAEWVWDLAKDELRSVVHGFARASGDENKKIYTSSVILRDELVRVLLHAGYTSRFELNATKGWEITYVEDVAQCVNPVLYSDKNVKVVDDYFGRVWCVTVPTGLIIVQRVVKNAEDVVVKASRPTIVGNCPGHAVMFKSRERSYRDLPWRVADFGVIHRNEFSGALSGLTRVRRFQQDDAHIFCTADQIGTEIAGVFDLLKKMYGIFGFEFKMELSTRPEKYVGDLETWNGAEQKLEQALDEFLGKGKWELNPGDGAFYGPKIDIMISDALKRWFQCATIQLDFQLPHRFELEYKTDKGPTSRPVMIHRAILGSVERMTAILTEHYKGKWPFWLSPRQILIVPVGPKYYDYAQTLQKRLNDEHSFYCDVDVSGNTLPKKIRTGQMYKYNFIFIVGDEEEKSNSVNVRNRDIPEEQGKNAMVKVDDVIQQLLDLKQSKRSDNKLV</sequence>
<dbReference type="FunFam" id="3.40.50.800:FF:000003">
    <property type="entry name" value="Threonine--tRNA ligase 2, cytoplasmic"/>
    <property type="match status" value="1"/>
</dbReference>
<keyword evidence="6" id="KW-0963">Cytoplasm</keyword>
<dbReference type="PROSITE" id="PS50862">
    <property type="entry name" value="AA_TRNA_LIGASE_II"/>
    <property type="match status" value="2"/>
</dbReference>
<dbReference type="CDD" id="cd01667">
    <property type="entry name" value="TGS_ThrRS"/>
    <property type="match status" value="1"/>
</dbReference>